<dbReference type="AlphaFoldDB" id="A0A917NBU7"/>
<dbReference type="RefSeq" id="WP_131776916.1">
    <property type="nucleotide sequence ID" value="NZ_BMOB01000006.1"/>
</dbReference>
<evidence type="ECO:0000313" key="2">
    <source>
        <dbReference type="EMBL" id="GGI87308.1"/>
    </source>
</evidence>
<dbReference type="OrthoDB" id="5633498at2"/>
<sequence>MLSFKKTLLSTLILSSCASYAGTMGPVCQPGDVTVPCASTAWDIGIQALYLRPTYSDNASWLGANSTTTAAGVTTESWVENEPDWAWGFKLEGSYHFNTGNDVNLNWYHLGKNTTTHTLSDSFNWGNIFIDRDVNTASLTPEWDAVNLEVGQHVDLGVFKNVRLHGGVQYAHLHNAATFVSSDTFIDPVAAAVLLSTVQFQTTYDGFGPRIGSDLVYDFNSNFAVYAKGAAALLIGKGDFTNSLTTNDPLDPDPYYASGSKTALVPELEAKLGLQYNFAVAQGDLSLDLGYMWVNYFQAQIYQNEFDDMFDSNFGFHGPYFGVKWVGSLA</sequence>
<dbReference type="EMBL" id="BMOB01000006">
    <property type="protein sequence ID" value="GGI87308.1"/>
    <property type="molecule type" value="Genomic_DNA"/>
</dbReference>
<protein>
    <submittedName>
        <fullName evidence="2">Membrane protein</fullName>
    </submittedName>
</protein>
<dbReference type="Proteomes" id="UP000630149">
    <property type="component" value="Unassembled WGS sequence"/>
</dbReference>
<name>A0A917NBU7_9GAMM</name>
<organism evidence="2 3">
    <name type="scientific">Legionella impletisoli</name>
    <dbReference type="NCBI Taxonomy" id="343510"/>
    <lineage>
        <taxon>Bacteria</taxon>
        <taxon>Pseudomonadati</taxon>
        <taxon>Pseudomonadota</taxon>
        <taxon>Gammaproteobacteria</taxon>
        <taxon>Legionellales</taxon>
        <taxon>Legionellaceae</taxon>
        <taxon>Legionella</taxon>
    </lineage>
</organism>
<keyword evidence="3" id="KW-1185">Reference proteome</keyword>
<evidence type="ECO:0000313" key="3">
    <source>
        <dbReference type="Proteomes" id="UP000630149"/>
    </source>
</evidence>
<evidence type="ECO:0000256" key="1">
    <source>
        <dbReference type="SAM" id="SignalP"/>
    </source>
</evidence>
<dbReference type="PROSITE" id="PS51257">
    <property type="entry name" value="PROKAR_LIPOPROTEIN"/>
    <property type="match status" value="1"/>
</dbReference>
<keyword evidence="1" id="KW-0732">Signal</keyword>
<dbReference type="InterPro" id="IPR007825">
    <property type="entry name" value="Major_OMP_Legionella"/>
</dbReference>
<feature type="chain" id="PRO_5037160332" evidence="1">
    <location>
        <begin position="22"/>
        <end position="330"/>
    </location>
</feature>
<accession>A0A917NBU7</accession>
<dbReference type="Pfam" id="PF05150">
    <property type="entry name" value="Legionella_OMP"/>
    <property type="match status" value="1"/>
</dbReference>
<comment type="caution">
    <text evidence="2">The sequence shown here is derived from an EMBL/GenBank/DDBJ whole genome shotgun (WGS) entry which is preliminary data.</text>
</comment>
<proteinExistence type="predicted"/>
<feature type="signal peptide" evidence="1">
    <location>
        <begin position="1"/>
        <end position="21"/>
    </location>
</feature>
<reference evidence="2" key="2">
    <citation type="submission" date="2020-09" db="EMBL/GenBank/DDBJ databases">
        <authorList>
            <person name="Sun Q."/>
            <person name="Ohkuma M."/>
        </authorList>
    </citation>
    <scope>NUCLEOTIDE SEQUENCE</scope>
    <source>
        <strain evidence="2">JCM 13919</strain>
    </source>
</reference>
<reference evidence="2" key="1">
    <citation type="journal article" date="2014" name="Int. J. Syst. Evol. Microbiol.">
        <title>Complete genome sequence of Corynebacterium casei LMG S-19264T (=DSM 44701T), isolated from a smear-ripened cheese.</title>
        <authorList>
            <consortium name="US DOE Joint Genome Institute (JGI-PGF)"/>
            <person name="Walter F."/>
            <person name="Albersmeier A."/>
            <person name="Kalinowski J."/>
            <person name="Ruckert C."/>
        </authorList>
    </citation>
    <scope>NUCLEOTIDE SEQUENCE</scope>
    <source>
        <strain evidence="2">JCM 13919</strain>
    </source>
</reference>
<gene>
    <name evidence="2" type="ORF">GCM10007966_15040</name>
</gene>
<dbReference type="SUPFAM" id="SSF56935">
    <property type="entry name" value="Porins"/>
    <property type="match status" value="1"/>
</dbReference>